<proteinExistence type="predicted"/>
<evidence type="ECO:0000313" key="1">
    <source>
        <dbReference type="EMBL" id="MBX43254.1"/>
    </source>
</evidence>
<name>A0A2P2NLD5_RHIMU</name>
<sequence length="30" mass="3213">MTYLSIVCDSALSRAFLEASLSSVCTSMLL</sequence>
<dbReference type="EMBL" id="GGEC01062770">
    <property type="protein sequence ID" value="MBX43254.1"/>
    <property type="molecule type" value="Transcribed_RNA"/>
</dbReference>
<organism evidence="1">
    <name type="scientific">Rhizophora mucronata</name>
    <name type="common">Asiatic mangrove</name>
    <dbReference type="NCBI Taxonomy" id="61149"/>
    <lineage>
        <taxon>Eukaryota</taxon>
        <taxon>Viridiplantae</taxon>
        <taxon>Streptophyta</taxon>
        <taxon>Embryophyta</taxon>
        <taxon>Tracheophyta</taxon>
        <taxon>Spermatophyta</taxon>
        <taxon>Magnoliopsida</taxon>
        <taxon>eudicotyledons</taxon>
        <taxon>Gunneridae</taxon>
        <taxon>Pentapetalae</taxon>
        <taxon>rosids</taxon>
        <taxon>fabids</taxon>
        <taxon>Malpighiales</taxon>
        <taxon>Rhizophoraceae</taxon>
        <taxon>Rhizophora</taxon>
    </lineage>
</organism>
<dbReference type="AlphaFoldDB" id="A0A2P2NLD5"/>
<accession>A0A2P2NLD5</accession>
<reference evidence="1" key="1">
    <citation type="submission" date="2018-02" db="EMBL/GenBank/DDBJ databases">
        <title>Rhizophora mucronata_Transcriptome.</title>
        <authorList>
            <person name="Meera S.P."/>
            <person name="Sreeshan A."/>
            <person name="Augustine A."/>
        </authorList>
    </citation>
    <scope>NUCLEOTIDE SEQUENCE</scope>
    <source>
        <tissue evidence="1">Leaf</tissue>
    </source>
</reference>
<protein>
    <submittedName>
        <fullName evidence="1">Uncharacterized protein</fullName>
    </submittedName>
</protein>